<feature type="domain" description="PDZ" evidence="1">
    <location>
        <begin position="68"/>
        <end position="146"/>
    </location>
</feature>
<reference evidence="2 3" key="1">
    <citation type="journal article" date="2011" name="Science">
        <title>The ecoresponsive genome of Daphnia pulex.</title>
        <authorList>
            <person name="Colbourne J.K."/>
            <person name="Pfrender M.E."/>
            <person name="Gilbert D."/>
            <person name="Thomas W.K."/>
            <person name="Tucker A."/>
            <person name="Oakley T.H."/>
            <person name="Tokishita S."/>
            <person name="Aerts A."/>
            <person name="Arnold G.J."/>
            <person name="Basu M.K."/>
            <person name="Bauer D.J."/>
            <person name="Caceres C.E."/>
            <person name="Carmel L."/>
            <person name="Casola C."/>
            <person name="Choi J.H."/>
            <person name="Detter J.C."/>
            <person name="Dong Q."/>
            <person name="Dusheyko S."/>
            <person name="Eads B.D."/>
            <person name="Frohlich T."/>
            <person name="Geiler-Samerotte K.A."/>
            <person name="Gerlach D."/>
            <person name="Hatcher P."/>
            <person name="Jogdeo S."/>
            <person name="Krijgsveld J."/>
            <person name="Kriventseva E.V."/>
            <person name="Kultz D."/>
            <person name="Laforsch C."/>
            <person name="Lindquist E."/>
            <person name="Lopez J."/>
            <person name="Manak J.R."/>
            <person name="Muller J."/>
            <person name="Pangilinan J."/>
            <person name="Patwardhan R.P."/>
            <person name="Pitluck S."/>
            <person name="Pritham E.J."/>
            <person name="Rechtsteiner A."/>
            <person name="Rho M."/>
            <person name="Rogozin I.B."/>
            <person name="Sakarya O."/>
            <person name="Salamov A."/>
            <person name="Schaack S."/>
            <person name="Shapiro H."/>
            <person name="Shiga Y."/>
            <person name="Skalitzky C."/>
            <person name="Smith Z."/>
            <person name="Souvorov A."/>
            <person name="Sung W."/>
            <person name="Tang Z."/>
            <person name="Tsuchiya D."/>
            <person name="Tu H."/>
            <person name="Vos H."/>
            <person name="Wang M."/>
            <person name="Wolf Y.I."/>
            <person name="Yamagata H."/>
            <person name="Yamada T."/>
            <person name="Ye Y."/>
            <person name="Shaw J.R."/>
            <person name="Andrews J."/>
            <person name="Crease T.J."/>
            <person name="Tang H."/>
            <person name="Lucas S.M."/>
            <person name="Robertson H.M."/>
            <person name="Bork P."/>
            <person name="Koonin E.V."/>
            <person name="Zdobnov E.M."/>
            <person name="Grigoriev I.V."/>
            <person name="Lynch M."/>
            <person name="Boore J.L."/>
        </authorList>
    </citation>
    <scope>NUCLEOTIDE SEQUENCE [LARGE SCALE GENOMIC DNA]</scope>
</reference>
<dbReference type="Gene3D" id="2.30.42.10">
    <property type="match status" value="2"/>
</dbReference>
<dbReference type="InParanoid" id="E9G390"/>
<dbReference type="SMART" id="SM00228">
    <property type="entry name" value="PDZ"/>
    <property type="match status" value="1"/>
</dbReference>
<feature type="non-terminal residue" evidence="2">
    <location>
        <position position="1"/>
    </location>
</feature>
<dbReference type="Proteomes" id="UP000000305">
    <property type="component" value="Unassembled WGS sequence"/>
</dbReference>
<evidence type="ECO:0000313" key="2">
    <source>
        <dbReference type="EMBL" id="EFX85731.1"/>
    </source>
</evidence>
<evidence type="ECO:0000313" key="3">
    <source>
        <dbReference type="Proteomes" id="UP000000305"/>
    </source>
</evidence>
<dbReference type="OrthoDB" id="6264899at2759"/>
<evidence type="ECO:0000259" key="1">
    <source>
        <dbReference type="PROSITE" id="PS50106"/>
    </source>
</evidence>
<dbReference type="InterPro" id="IPR052213">
    <property type="entry name" value="PAR3"/>
</dbReference>
<dbReference type="OMA" id="THTENNA"/>
<dbReference type="EMBL" id="GL732531">
    <property type="protein sequence ID" value="EFX85731.1"/>
    <property type="molecule type" value="Genomic_DNA"/>
</dbReference>
<dbReference type="SUPFAM" id="SSF50156">
    <property type="entry name" value="PDZ domain-like"/>
    <property type="match status" value="2"/>
</dbReference>
<dbReference type="KEGG" id="dpx:DAPPUDRAFT_34788"/>
<dbReference type="Pfam" id="PF00595">
    <property type="entry name" value="PDZ"/>
    <property type="match status" value="1"/>
</dbReference>
<dbReference type="STRING" id="6669.E9G390"/>
<feature type="non-terminal residue" evidence="2">
    <location>
        <position position="165"/>
    </location>
</feature>
<dbReference type="PhylomeDB" id="E9G390"/>
<dbReference type="AlphaFoldDB" id="E9G390"/>
<dbReference type="eggNOG" id="KOG3528">
    <property type="taxonomic scope" value="Eukaryota"/>
</dbReference>
<accession>E9G390</accession>
<keyword evidence="3" id="KW-1185">Reference proteome</keyword>
<protein>
    <recommendedName>
        <fullName evidence="1">PDZ domain-containing protein</fullName>
    </recommendedName>
</protein>
<dbReference type="PROSITE" id="PS50106">
    <property type="entry name" value="PDZ"/>
    <property type="match status" value="1"/>
</dbReference>
<dbReference type="HOGENOM" id="CLU_1614962_0_0_1"/>
<dbReference type="FunFam" id="2.30.42.10:FF:000376">
    <property type="match status" value="1"/>
</dbReference>
<gene>
    <name evidence="2" type="ORF">DAPPUDRAFT_34788</name>
</gene>
<dbReference type="InterPro" id="IPR036034">
    <property type="entry name" value="PDZ_sf"/>
</dbReference>
<dbReference type="PANTHER" id="PTHR16484:SF17">
    <property type="entry name" value="BAZOOKA, ISOFORM B"/>
    <property type="match status" value="1"/>
</dbReference>
<dbReference type="InterPro" id="IPR001478">
    <property type="entry name" value="PDZ"/>
</dbReference>
<dbReference type="PANTHER" id="PTHR16484">
    <property type="entry name" value="PARTITIONING DEFECTIVE 3 RELATED"/>
    <property type="match status" value="1"/>
</dbReference>
<sequence length="165" mass="17816">DRLLEVNGVEMTGKTQSEVVSLLHNIPSGGVARLLISRQETEEEIQHRASEESLLLLPWKQREILTLDIPVHDTEKAGLGISVKGKTTSSSGNGTSDLGIFIKSVLHGGAASRDGRLCTNDQLLHVNGVSLQGRSNTEAMEGLRRAVHQEGPKPGHITLTVARKM</sequence>
<proteinExistence type="predicted"/>
<dbReference type="CDD" id="cd23059">
    <property type="entry name" value="PDZ3_Par3-like"/>
    <property type="match status" value="1"/>
</dbReference>
<organism evidence="2 3">
    <name type="scientific">Daphnia pulex</name>
    <name type="common">Water flea</name>
    <dbReference type="NCBI Taxonomy" id="6669"/>
    <lineage>
        <taxon>Eukaryota</taxon>
        <taxon>Metazoa</taxon>
        <taxon>Ecdysozoa</taxon>
        <taxon>Arthropoda</taxon>
        <taxon>Crustacea</taxon>
        <taxon>Branchiopoda</taxon>
        <taxon>Diplostraca</taxon>
        <taxon>Cladocera</taxon>
        <taxon>Anomopoda</taxon>
        <taxon>Daphniidae</taxon>
        <taxon>Daphnia</taxon>
    </lineage>
</organism>
<name>E9G390_DAPPU</name>